<name>A0A067R3U9_ZOONE</name>
<reference evidence="2 3" key="1">
    <citation type="journal article" date="2014" name="Nat. Commun.">
        <title>Molecular traces of alternative social organization in a termite genome.</title>
        <authorList>
            <person name="Terrapon N."/>
            <person name="Li C."/>
            <person name="Robertson H.M."/>
            <person name="Ji L."/>
            <person name="Meng X."/>
            <person name="Booth W."/>
            <person name="Chen Z."/>
            <person name="Childers C.P."/>
            <person name="Glastad K.M."/>
            <person name="Gokhale K."/>
            <person name="Gowin J."/>
            <person name="Gronenberg W."/>
            <person name="Hermansen R.A."/>
            <person name="Hu H."/>
            <person name="Hunt B.G."/>
            <person name="Huylmans A.K."/>
            <person name="Khalil S.M."/>
            <person name="Mitchell R.D."/>
            <person name="Munoz-Torres M.C."/>
            <person name="Mustard J.A."/>
            <person name="Pan H."/>
            <person name="Reese J.T."/>
            <person name="Scharf M.E."/>
            <person name="Sun F."/>
            <person name="Vogel H."/>
            <person name="Xiao J."/>
            <person name="Yang W."/>
            <person name="Yang Z."/>
            <person name="Yang Z."/>
            <person name="Zhou J."/>
            <person name="Zhu J."/>
            <person name="Brent C.S."/>
            <person name="Elsik C.G."/>
            <person name="Goodisman M.A."/>
            <person name="Liberles D.A."/>
            <person name="Roe R.M."/>
            <person name="Vargo E.L."/>
            <person name="Vilcinskas A."/>
            <person name="Wang J."/>
            <person name="Bornberg-Bauer E."/>
            <person name="Korb J."/>
            <person name="Zhang G."/>
            <person name="Liebig J."/>
        </authorList>
    </citation>
    <scope>NUCLEOTIDE SEQUENCE [LARGE SCALE GENOMIC DNA]</scope>
    <source>
        <tissue evidence="2">Whole organism</tissue>
    </source>
</reference>
<proteinExistence type="predicted"/>
<accession>A0A067R3U9</accession>
<dbReference type="AlphaFoldDB" id="A0A067R3U9"/>
<gene>
    <name evidence="2" type="ORF">L798_08037</name>
</gene>
<keyword evidence="1" id="KW-1133">Transmembrane helix</keyword>
<evidence type="ECO:0000313" key="2">
    <source>
        <dbReference type="EMBL" id="KDR17847.1"/>
    </source>
</evidence>
<dbReference type="InterPro" id="IPR042351">
    <property type="entry name" value="C3orf18-like"/>
</dbReference>
<keyword evidence="1" id="KW-0472">Membrane</keyword>
<keyword evidence="1" id="KW-0812">Transmembrane</keyword>
<keyword evidence="3" id="KW-1185">Reference proteome</keyword>
<dbReference type="OrthoDB" id="6381603at2759"/>
<dbReference type="eggNOG" id="ENOG502RZ00">
    <property type="taxonomic scope" value="Eukaryota"/>
</dbReference>
<dbReference type="PANTHER" id="PTHR15868">
    <property type="entry name" value="SIMILAR TO RIKEN CDNA 6430571L13 GENE, SIMILAR TO G20 PROTEIN"/>
    <property type="match status" value="1"/>
</dbReference>
<protein>
    <recommendedName>
        <fullName evidence="4">Small integral membrane protein 29</fullName>
    </recommendedName>
</protein>
<dbReference type="PANTHER" id="PTHR15868:SF0">
    <property type="entry name" value="SIMILAR TO RIKEN CDNA 6430571L13 GENE_ SIMILAR TO G20 PROTEIN"/>
    <property type="match status" value="1"/>
</dbReference>
<feature type="transmembrane region" description="Helical" evidence="1">
    <location>
        <begin position="55"/>
        <end position="77"/>
    </location>
</feature>
<organism evidence="2 3">
    <name type="scientific">Zootermopsis nevadensis</name>
    <name type="common">Dampwood termite</name>
    <dbReference type="NCBI Taxonomy" id="136037"/>
    <lineage>
        <taxon>Eukaryota</taxon>
        <taxon>Metazoa</taxon>
        <taxon>Ecdysozoa</taxon>
        <taxon>Arthropoda</taxon>
        <taxon>Hexapoda</taxon>
        <taxon>Insecta</taxon>
        <taxon>Pterygota</taxon>
        <taxon>Neoptera</taxon>
        <taxon>Polyneoptera</taxon>
        <taxon>Dictyoptera</taxon>
        <taxon>Blattodea</taxon>
        <taxon>Blattoidea</taxon>
        <taxon>Termitoidae</taxon>
        <taxon>Termopsidae</taxon>
        <taxon>Zootermopsis</taxon>
    </lineage>
</organism>
<dbReference type="Proteomes" id="UP000027135">
    <property type="component" value="Unassembled WGS sequence"/>
</dbReference>
<dbReference type="InParanoid" id="A0A067R3U9"/>
<evidence type="ECO:0008006" key="4">
    <source>
        <dbReference type="Google" id="ProtNLM"/>
    </source>
</evidence>
<dbReference type="EMBL" id="KK852715">
    <property type="protein sequence ID" value="KDR17847.1"/>
    <property type="molecule type" value="Genomic_DNA"/>
</dbReference>
<evidence type="ECO:0000256" key="1">
    <source>
        <dbReference type="SAM" id="Phobius"/>
    </source>
</evidence>
<sequence length="138" mass="15885">MVAMSDVVLNFTMILTSSTGVPTSLSPLQSTDDVNATNMPSVPTVSVDESQGMQYIIIPLGIFILLCLLAVMVYFIIRKKRLDRLRHHLMPLYNFDPTEDGEDWEVELLEEGMDHRNMHRDYKSMDFPTTENTDLFRR</sequence>
<dbReference type="STRING" id="136037.A0A067R3U9"/>
<dbReference type="OMA" id="MIVWLLK"/>
<evidence type="ECO:0000313" key="3">
    <source>
        <dbReference type="Proteomes" id="UP000027135"/>
    </source>
</evidence>